<evidence type="ECO:0000313" key="2">
    <source>
        <dbReference type="Proteomes" id="UP000593572"/>
    </source>
</evidence>
<protein>
    <submittedName>
        <fullName evidence="1">Uncharacterized protein</fullName>
    </submittedName>
</protein>
<name>A0A7J8NEH9_9ROSI</name>
<keyword evidence="2" id="KW-1185">Reference proteome</keyword>
<reference evidence="1 2" key="1">
    <citation type="journal article" date="2019" name="Genome Biol. Evol.">
        <title>Insights into the evolution of the New World diploid cottons (Gossypium, subgenus Houzingenia) based on genome sequencing.</title>
        <authorList>
            <person name="Grover C.E."/>
            <person name="Arick M.A. 2nd"/>
            <person name="Thrash A."/>
            <person name="Conover J.L."/>
            <person name="Sanders W.S."/>
            <person name="Peterson D.G."/>
            <person name="Frelichowski J.E."/>
            <person name="Scheffler J.A."/>
            <person name="Scheffler B.E."/>
            <person name="Wendel J.F."/>
        </authorList>
    </citation>
    <scope>NUCLEOTIDE SEQUENCE [LARGE SCALE GENOMIC DNA]</scope>
    <source>
        <strain evidence="1">157</strain>
        <tissue evidence="1">Leaf</tissue>
    </source>
</reference>
<organism evidence="1 2">
    <name type="scientific">Gossypium lobatum</name>
    <dbReference type="NCBI Taxonomy" id="34289"/>
    <lineage>
        <taxon>Eukaryota</taxon>
        <taxon>Viridiplantae</taxon>
        <taxon>Streptophyta</taxon>
        <taxon>Embryophyta</taxon>
        <taxon>Tracheophyta</taxon>
        <taxon>Spermatophyta</taxon>
        <taxon>Magnoliopsida</taxon>
        <taxon>eudicotyledons</taxon>
        <taxon>Gunneridae</taxon>
        <taxon>Pentapetalae</taxon>
        <taxon>rosids</taxon>
        <taxon>malvids</taxon>
        <taxon>Malvales</taxon>
        <taxon>Malvaceae</taxon>
        <taxon>Malvoideae</taxon>
        <taxon>Gossypium</taxon>
    </lineage>
</organism>
<accession>A0A7J8NEH9</accession>
<gene>
    <name evidence="1" type="ORF">Golob_027809</name>
</gene>
<sequence>MLKTKPNLESRIRKLNKDWAIV</sequence>
<dbReference type="AlphaFoldDB" id="A0A7J8NEH9"/>
<proteinExistence type="predicted"/>
<dbReference type="EMBL" id="JABEZX010178355">
    <property type="protein sequence ID" value="MBA0575408.1"/>
    <property type="molecule type" value="Genomic_DNA"/>
</dbReference>
<dbReference type="Proteomes" id="UP000593572">
    <property type="component" value="Unassembled WGS sequence"/>
</dbReference>
<evidence type="ECO:0000313" key="1">
    <source>
        <dbReference type="EMBL" id="MBA0575408.1"/>
    </source>
</evidence>
<comment type="caution">
    <text evidence="1">The sequence shown here is derived from an EMBL/GenBank/DDBJ whole genome shotgun (WGS) entry which is preliminary data.</text>
</comment>